<accession>A0ABP6NLC6</accession>
<comment type="caution">
    <text evidence="1">The sequence shown here is derived from an EMBL/GenBank/DDBJ whole genome shotgun (WGS) entry which is preliminary data.</text>
</comment>
<dbReference type="RefSeq" id="WP_345054195.1">
    <property type="nucleotide sequence ID" value="NZ_BAAAVM010000057.1"/>
</dbReference>
<gene>
    <name evidence="1" type="ORF">GCM10010521_42050</name>
</gene>
<dbReference type="Proteomes" id="UP001500893">
    <property type="component" value="Unassembled WGS sequence"/>
</dbReference>
<name>A0ABP6NLC6_9ACTN</name>
<evidence type="ECO:0000313" key="1">
    <source>
        <dbReference type="EMBL" id="GAA3150111.1"/>
    </source>
</evidence>
<protein>
    <submittedName>
        <fullName evidence="1">Uncharacterized protein</fullName>
    </submittedName>
</protein>
<sequence length="362" mass="37786">MTTTAPDRDIAVVGSGSLARSICYSLAVAADPPPRTVTVLARNETAAQEIACIADARAAASSAATRFRATAVDARDRDAMAGLLRRIAPRVVVNCASVQSPWEAAHAPSGWTRLLSEAGFGLALPLHAVLAREVACAVRSAGVPAVFVNACYPDAVNPVLHAEGIPVACGVGNVATLAAALRAVLRPRAGVRLRVLAHHSHLHAPADPHHEVRAWLDDQPVQDVGRLLAAHRACGREELNAVTGHTAALFLARLAAGAETYADLPGPLGLPGGYPVRVRDRQITLDLPHGITRKEAIAWQQRMAGLDGVVVTSSGRIHLGPRAASALAGHLPGDCAGRPTDSVRELTGQLLDLRDTLRATPA</sequence>
<keyword evidence="2" id="KW-1185">Reference proteome</keyword>
<dbReference type="InterPro" id="IPR036291">
    <property type="entry name" value="NAD(P)-bd_dom_sf"/>
</dbReference>
<reference evidence="2" key="1">
    <citation type="journal article" date="2019" name="Int. J. Syst. Evol. Microbiol.">
        <title>The Global Catalogue of Microorganisms (GCM) 10K type strain sequencing project: providing services to taxonomists for standard genome sequencing and annotation.</title>
        <authorList>
            <consortium name="The Broad Institute Genomics Platform"/>
            <consortium name="The Broad Institute Genome Sequencing Center for Infectious Disease"/>
            <person name="Wu L."/>
            <person name="Ma J."/>
        </authorList>
    </citation>
    <scope>NUCLEOTIDE SEQUENCE [LARGE SCALE GENOMIC DNA]</scope>
    <source>
        <strain evidence="2">JCM 11574</strain>
    </source>
</reference>
<evidence type="ECO:0000313" key="2">
    <source>
        <dbReference type="Proteomes" id="UP001500893"/>
    </source>
</evidence>
<organism evidence="1 2">
    <name type="scientific">Streptomyces rameus</name>
    <dbReference type="NCBI Taxonomy" id="68261"/>
    <lineage>
        <taxon>Bacteria</taxon>
        <taxon>Bacillati</taxon>
        <taxon>Actinomycetota</taxon>
        <taxon>Actinomycetes</taxon>
        <taxon>Kitasatosporales</taxon>
        <taxon>Streptomycetaceae</taxon>
        <taxon>Streptomyces</taxon>
    </lineage>
</organism>
<dbReference type="SUPFAM" id="SSF51735">
    <property type="entry name" value="NAD(P)-binding Rossmann-fold domains"/>
    <property type="match status" value="1"/>
</dbReference>
<dbReference type="Gene3D" id="3.40.50.720">
    <property type="entry name" value="NAD(P)-binding Rossmann-like Domain"/>
    <property type="match status" value="1"/>
</dbReference>
<proteinExistence type="predicted"/>
<dbReference type="EMBL" id="BAAAVM010000057">
    <property type="protein sequence ID" value="GAA3150111.1"/>
    <property type="molecule type" value="Genomic_DNA"/>
</dbReference>